<dbReference type="GO" id="GO:0016758">
    <property type="term" value="F:hexosyltransferase activity"/>
    <property type="evidence" value="ECO:0007669"/>
    <property type="project" value="UniProtKB-ARBA"/>
</dbReference>
<dbReference type="Pfam" id="PF06722">
    <property type="entry name" value="EryCIII-like_C"/>
    <property type="match status" value="1"/>
</dbReference>
<organism evidence="2 3">
    <name type="scientific">Microbacterium hominis</name>
    <dbReference type="NCBI Taxonomy" id="162426"/>
    <lineage>
        <taxon>Bacteria</taxon>
        <taxon>Bacillati</taxon>
        <taxon>Actinomycetota</taxon>
        <taxon>Actinomycetes</taxon>
        <taxon>Micrococcales</taxon>
        <taxon>Microbacteriaceae</taxon>
        <taxon>Microbacterium</taxon>
    </lineage>
</organism>
<dbReference type="RefSeq" id="WP_172988522.1">
    <property type="nucleotide sequence ID" value="NZ_CP054038.1"/>
</dbReference>
<dbReference type="AlphaFoldDB" id="A0A7D4TLC0"/>
<dbReference type="InterPro" id="IPR010610">
    <property type="entry name" value="EryCIII-like_C"/>
</dbReference>
<dbReference type="FunFam" id="3.40.50.2000:FF:000072">
    <property type="entry name" value="Glycosyl transferase"/>
    <property type="match status" value="1"/>
</dbReference>
<feature type="domain" description="Erythromycin biosynthesis protein CIII-like C-terminal" evidence="1">
    <location>
        <begin position="280"/>
        <end position="409"/>
    </location>
</feature>
<accession>A0A7D4TLC0</accession>
<dbReference type="SUPFAM" id="SSF53756">
    <property type="entry name" value="UDP-Glycosyltransferase/glycogen phosphorylase"/>
    <property type="match status" value="1"/>
</dbReference>
<gene>
    <name evidence="2" type="ORF">HQM25_01075</name>
</gene>
<dbReference type="GO" id="GO:0008194">
    <property type="term" value="F:UDP-glycosyltransferase activity"/>
    <property type="evidence" value="ECO:0007669"/>
    <property type="project" value="InterPro"/>
</dbReference>
<dbReference type="Proteomes" id="UP000502498">
    <property type="component" value="Chromosome"/>
</dbReference>
<proteinExistence type="predicted"/>
<sequence length="424" mass="44893">MGAMARFLLSAMPFTGHVTPVLAVAAALVDRGHEVRVYTGSAFASRVAAVGATLVPWREAPDFDENDLESSFPRVRDRKGLRQVMINLTDVFVRTAPGQVADLAAEWEREPWDVIAGDDVALGGSLLSELQGRPWATIGILPLNMTVTDGPPSGIGLTPGHTPLLRGRDAALRALAPLMARPLAGPLREARAAVGLPPQRRYFSEEVYSSTLVLASGTPSLDFDRSGRPPHVHFVGRLATPAPTRDDDLPSWWGDLDGRPVVHVTQGTQNIDPADLIRPTLEALASRDVLVVVATGVRGRDTLPFPVPPNARVAGFLPYDRLLPRVDAMVTNGGWGGTLTALDHGVPLVIAGGDLDKPEIAARVAWTGAAVNLRTGTPTATQVGAAVDRALADDSMREAAARISAELRALGGAQRAAELLESLA</sequence>
<protein>
    <submittedName>
        <fullName evidence="2">Glycosyltransferase</fullName>
    </submittedName>
</protein>
<dbReference type="Gene3D" id="3.40.50.2000">
    <property type="entry name" value="Glycogen Phosphorylase B"/>
    <property type="match status" value="2"/>
</dbReference>
<name>A0A7D4TLC0_9MICO</name>
<dbReference type="PANTHER" id="PTHR48050:SF13">
    <property type="entry name" value="STEROL 3-BETA-GLUCOSYLTRANSFERASE UGT80A2"/>
    <property type="match status" value="1"/>
</dbReference>
<dbReference type="PANTHER" id="PTHR48050">
    <property type="entry name" value="STEROL 3-BETA-GLUCOSYLTRANSFERASE"/>
    <property type="match status" value="1"/>
</dbReference>
<keyword evidence="2" id="KW-0808">Transferase</keyword>
<dbReference type="EMBL" id="CP054038">
    <property type="protein sequence ID" value="QKJ18142.1"/>
    <property type="molecule type" value="Genomic_DNA"/>
</dbReference>
<dbReference type="InterPro" id="IPR002213">
    <property type="entry name" value="UDP_glucos_trans"/>
</dbReference>
<evidence type="ECO:0000259" key="1">
    <source>
        <dbReference type="Pfam" id="PF06722"/>
    </source>
</evidence>
<evidence type="ECO:0000313" key="2">
    <source>
        <dbReference type="EMBL" id="QKJ18142.1"/>
    </source>
</evidence>
<evidence type="ECO:0000313" key="3">
    <source>
        <dbReference type="Proteomes" id="UP000502498"/>
    </source>
</evidence>
<reference evidence="2 3" key="1">
    <citation type="submission" date="2020-05" db="EMBL/GenBank/DDBJ databases">
        <title>Strain PA2F3 complete genome.</title>
        <authorList>
            <person name="Kim Y.-S."/>
            <person name="Kim S.-J."/>
            <person name="Jung H.-k."/>
            <person name="Kim S.-E."/>
            <person name="Kim K.-H."/>
        </authorList>
    </citation>
    <scope>NUCLEOTIDE SEQUENCE [LARGE SCALE GENOMIC DNA]</scope>
    <source>
        <strain evidence="2 3">PA2F3</strain>
    </source>
</reference>
<dbReference type="GO" id="GO:0017000">
    <property type="term" value="P:antibiotic biosynthetic process"/>
    <property type="evidence" value="ECO:0007669"/>
    <property type="project" value="UniProtKB-ARBA"/>
</dbReference>
<dbReference type="CDD" id="cd03784">
    <property type="entry name" value="GT1_Gtf-like"/>
    <property type="match status" value="1"/>
</dbReference>
<dbReference type="InterPro" id="IPR050426">
    <property type="entry name" value="Glycosyltransferase_28"/>
</dbReference>